<gene>
    <name evidence="2" type="ORF">ETD86_22865</name>
</gene>
<keyword evidence="3" id="KW-1185">Reference proteome</keyword>
<dbReference type="AlphaFoldDB" id="A0A5S4FF67"/>
<sequence length="143" mass="15452">MHTSSEVVQGFYSAAQAGDGAGILALLHPQFQAHTAPGMPCGAGGTFQGPQETLTRVWGAVFAAYDTAPFDETWHETADGIVVVTGHYRGTARATGRAYHAEFVHLWRVTDGRISWLHQYTDTARWHEALAPVAGQHVPLPAM</sequence>
<evidence type="ECO:0000313" key="2">
    <source>
        <dbReference type="EMBL" id="TMR17709.1"/>
    </source>
</evidence>
<organism evidence="2 3">
    <name type="scientific">Nonomuraea turkmeniaca</name>
    <dbReference type="NCBI Taxonomy" id="103838"/>
    <lineage>
        <taxon>Bacteria</taxon>
        <taxon>Bacillati</taxon>
        <taxon>Actinomycetota</taxon>
        <taxon>Actinomycetes</taxon>
        <taxon>Streptosporangiales</taxon>
        <taxon>Streptosporangiaceae</taxon>
        <taxon>Nonomuraea</taxon>
    </lineage>
</organism>
<dbReference type="InterPro" id="IPR032710">
    <property type="entry name" value="NTF2-like_dom_sf"/>
</dbReference>
<dbReference type="PANTHER" id="PTHR41252">
    <property type="entry name" value="BLR2505 PROTEIN"/>
    <property type="match status" value="1"/>
</dbReference>
<dbReference type="InterPro" id="IPR037401">
    <property type="entry name" value="SnoaL-like"/>
</dbReference>
<dbReference type="RefSeq" id="WP_138668198.1">
    <property type="nucleotide sequence ID" value="NZ_VCKY01000076.1"/>
</dbReference>
<feature type="domain" description="SnoaL-like" evidence="1">
    <location>
        <begin position="8"/>
        <end position="115"/>
    </location>
</feature>
<name>A0A5S4FF67_9ACTN</name>
<dbReference type="EMBL" id="VCKY01000076">
    <property type="protein sequence ID" value="TMR17709.1"/>
    <property type="molecule type" value="Genomic_DNA"/>
</dbReference>
<protein>
    <submittedName>
        <fullName evidence="2">DUF4440 domain-containing protein</fullName>
    </submittedName>
</protein>
<evidence type="ECO:0000259" key="1">
    <source>
        <dbReference type="Pfam" id="PF12680"/>
    </source>
</evidence>
<dbReference type="SUPFAM" id="SSF54427">
    <property type="entry name" value="NTF2-like"/>
    <property type="match status" value="1"/>
</dbReference>
<reference evidence="2 3" key="1">
    <citation type="submission" date="2019-05" db="EMBL/GenBank/DDBJ databases">
        <title>Draft genome sequence of Nonomuraea turkmeniaca DSM 43926.</title>
        <authorList>
            <person name="Saricaoglu S."/>
            <person name="Isik K."/>
        </authorList>
    </citation>
    <scope>NUCLEOTIDE SEQUENCE [LARGE SCALE GENOMIC DNA]</scope>
    <source>
        <strain evidence="2 3">DSM 43926</strain>
    </source>
</reference>
<dbReference type="PANTHER" id="PTHR41252:SF1">
    <property type="entry name" value="BLR2505 PROTEIN"/>
    <property type="match status" value="1"/>
</dbReference>
<dbReference type="Pfam" id="PF12680">
    <property type="entry name" value="SnoaL_2"/>
    <property type="match status" value="1"/>
</dbReference>
<comment type="caution">
    <text evidence="2">The sequence shown here is derived from an EMBL/GenBank/DDBJ whole genome shotgun (WGS) entry which is preliminary data.</text>
</comment>
<dbReference type="Gene3D" id="3.10.450.50">
    <property type="match status" value="1"/>
</dbReference>
<proteinExistence type="predicted"/>
<accession>A0A5S4FF67</accession>
<dbReference type="Proteomes" id="UP000309128">
    <property type="component" value="Unassembled WGS sequence"/>
</dbReference>
<evidence type="ECO:0000313" key="3">
    <source>
        <dbReference type="Proteomes" id="UP000309128"/>
    </source>
</evidence>
<dbReference type="OrthoDB" id="9781757at2"/>